<keyword evidence="2" id="KW-1185">Reference proteome</keyword>
<dbReference type="Proteomes" id="UP000006072">
    <property type="component" value="Unassembled WGS sequence"/>
</dbReference>
<sequence length="94" mass="10378">MPFAHDCVGAVPKADGCGMSMLTTDGRRITSVATDVTGEHLDALHDRYRDNPCAEAWRHAAVVRAASSTPTRWPLWMTRRGTRRLRPSGRGAYP</sequence>
<gene>
    <name evidence="1" type="ORF">MVAC_26337</name>
</gene>
<protein>
    <submittedName>
        <fullName evidence="1">Uncharacterized protein</fullName>
    </submittedName>
</protein>
<accession>K0UJG1</accession>
<name>K0UJG1_MYCVA</name>
<dbReference type="AlphaFoldDB" id="K0UJG1"/>
<evidence type="ECO:0000313" key="2">
    <source>
        <dbReference type="Proteomes" id="UP000006072"/>
    </source>
</evidence>
<reference evidence="1 2" key="1">
    <citation type="journal article" date="2012" name="J. Bacteriol.">
        <title>Complete Genome Sequence of Mycobacterium vaccae Type Strain ATCC 25954.</title>
        <authorList>
            <person name="Ho Y.S."/>
            <person name="Adroub S.A."/>
            <person name="Abadi M."/>
            <person name="Al Alwan B."/>
            <person name="Alkhateeb R."/>
            <person name="Gao G."/>
            <person name="Ragab A."/>
            <person name="Ali S."/>
            <person name="van Soolingen D."/>
            <person name="Bitter W."/>
            <person name="Pain A."/>
            <person name="Abdallah A.M."/>
        </authorList>
    </citation>
    <scope>NUCLEOTIDE SEQUENCE [LARGE SCALE GENOMIC DNA]</scope>
    <source>
        <strain evidence="1 2">ATCC 25954</strain>
    </source>
</reference>
<proteinExistence type="predicted"/>
<comment type="caution">
    <text evidence="1">The sequence shown here is derived from an EMBL/GenBank/DDBJ whole genome shotgun (WGS) entry which is preliminary data.</text>
</comment>
<organism evidence="1 2">
    <name type="scientific">Mycolicibacterium vaccae ATCC 25954</name>
    <dbReference type="NCBI Taxonomy" id="1194972"/>
    <lineage>
        <taxon>Bacteria</taxon>
        <taxon>Bacillati</taxon>
        <taxon>Actinomycetota</taxon>
        <taxon>Actinomycetes</taxon>
        <taxon>Mycobacteriales</taxon>
        <taxon>Mycobacteriaceae</taxon>
        <taxon>Mycolicibacterium</taxon>
    </lineage>
</organism>
<evidence type="ECO:0000313" key="1">
    <source>
        <dbReference type="EMBL" id="EJZ05110.1"/>
    </source>
</evidence>
<dbReference type="HOGENOM" id="CLU_2383115_0_0_11"/>
<dbReference type="PATRIC" id="fig|1194972.3.peg.5241"/>
<dbReference type="EMBL" id="ALQA01000089">
    <property type="protein sequence ID" value="EJZ05110.1"/>
    <property type="molecule type" value="Genomic_DNA"/>
</dbReference>